<evidence type="ECO:0000256" key="5">
    <source>
        <dbReference type="ARBA" id="ARBA00022701"/>
    </source>
</evidence>
<dbReference type="GO" id="GO:0000398">
    <property type="term" value="P:mRNA splicing, via spliceosome"/>
    <property type="evidence" value="ECO:0007669"/>
    <property type="project" value="InterPro"/>
</dbReference>
<evidence type="ECO:0000256" key="12">
    <source>
        <dbReference type="RuleBase" id="RU000394"/>
    </source>
</evidence>
<evidence type="ECO:0000256" key="4">
    <source>
        <dbReference type="ARBA" id="ARBA00022490"/>
    </source>
</evidence>
<dbReference type="EMBL" id="JANBOJ010000208">
    <property type="protein sequence ID" value="KAJ1720987.1"/>
    <property type="molecule type" value="Genomic_DNA"/>
</dbReference>
<evidence type="ECO:0000256" key="8">
    <source>
        <dbReference type="ARBA" id="ARBA00023054"/>
    </source>
</evidence>
<comment type="caution">
    <text evidence="16">The sequence shown here is derived from an EMBL/GenBank/DDBJ whole genome shotgun (WGS) entry which is preliminary data.</text>
</comment>
<dbReference type="Pfam" id="PF00225">
    <property type="entry name" value="Kinesin"/>
    <property type="match status" value="1"/>
</dbReference>
<dbReference type="GO" id="GO:0007018">
    <property type="term" value="P:microtubule-based movement"/>
    <property type="evidence" value="ECO:0007669"/>
    <property type="project" value="InterPro"/>
</dbReference>
<dbReference type="InterPro" id="IPR036961">
    <property type="entry name" value="Kinesin_motor_dom_sf"/>
</dbReference>
<feature type="coiled-coil region" evidence="13">
    <location>
        <begin position="373"/>
        <end position="541"/>
    </location>
</feature>
<reference evidence="16" key="1">
    <citation type="submission" date="2022-07" db="EMBL/GenBank/DDBJ databases">
        <title>Phylogenomic reconstructions and comparative analyses of Kickxellomycotina fungi.</title>
        <authorList>
            <person name="Reynolds N.K."/>
            <person name="Stajich J.E."/>
            <person name="Barry K."/>
            <person name="Grigoriev I.V."/>
            <person name="Crous P."/>
            <person name="Smith M.E."/>
        </authorList>
    </citation>
    <scope>NUCLEOTIDE SEQUENCE</scope>
    <source>
        <strain evidence="16">NBRC 32514</strain>
    </source>
</reference>
<keyword evidence="10" id="KW-0206">Cytoskeleton</keyword>
<comment type="similarity">
    <text evidence="3">Belongs to the TRAFAC class myosin-kinesin ATPase superfamily. Kinesin family. KIN-14 subfamily.</text>
</comment>
<dbReference type="PANTHER" id="PTHR47972:SF45">
    <property type="entry name" value="PROTEIN CLARET SEGREGATIONAL"/>
    <property type="match status" value="1"/>
</dbReference>
<dbReference type="CDD" id="cd01366">
    <property type="entry name" value="KISc_C_terminal"/>
    <property type="match status" value="1"/>
</dbReference>
<feature type="compositionally biased region" description="Acidic residues" evidence="14">
    <location>
        <begin position="306"/>
        <end position="318"/>
    </location>
</feature>
<dbReference type="GO" id="GO:0090307">
    <property type="term" value="P:mitotic spindle assembly"/>
    <property type="evidence" value="ECO:0007669"/>
    <property type="project" value="UniProtKB-ARBA"/>
</dbReference>
<evidence type="ECO:0000313" key="17">
    <source>
        <dbReference type="Proteomes" id="UP001149813"/>
    </source>
</evidence>
<evidence type="ECO:0000259" key="15">
    <source>
        <dbReference type="PROSITE" id="PS50067"/>
    </source>
</evidence>
<evidence type="ECO:0000256" key="7">
    <source>
        <dbReference type="ARBA" id="ARBA00022840"/>
    </source>
</evidence>
<dbReference type="PROSITE" id="PS50067">
    <property type="entry name" value="KINESIN_MOTOR_2"/>
    <property type="match status" value="1"/>
</dbReference>
<evidence type="ECO:0000256" key="6">
    <source>
        <dbReference type="ARBA" id="ARBA00022741"/>
    </source>
</evidence>
<feature type="compositionally biased region" description="Low complexity" evidence="14">
    <location>
        <begin position="208"/>
        <end position="229"/>
    </location>
</feature>
<dbReference type="InterPro" id="IPR001752">
    <property type="entry name" value="Kinesin_motor_dom"/>
</dbReference>
<gene>
    <name evidence="16" type="primary">KAR3</name>
    <name evidence="16" type="ORF">LPJ53_004445</name>
</gene>
<protein>
    <recommendedName>
        <fullName evidence="12">Kinesin-like protein</fullName>
    </recommendedName>
</protein>
<name>A0A9W8CRM7_9FUNG</name>
<keyword evidence="9 11" id="KW-0505">Motor protein</keyword>
<keyword evidence="4" id="KW-0963">Cytoplasm</keyword>
<feature type="binding site" evidence="11">
    <location>
        <begin position="640"/>
        <end position="647"/>
    </location>
    <ligand>
        <name>ATP</name>
        <dbReference type="ChEBI" id="CHEBI:30616"/>
    </ligand>
</feature>
<dbReference type="SMART" id="SM00129">
    <property type="entry name" value="KISc"/>
    <property type="match status" value="1"/>
</dbReference>
<keyword evidence="6 11" id="KW-0547">Nucleotide-binding</keyword>
<evidence type="ECO:0000313" key="16">
    <source>
        <dbReference type="EMBL" id="KAJ1720987.1"/>
    </source>
</evidence>
<sequence length="911" mass="99764">MARHHHDLMFCRRLPGIAIGRLCEKCDGKCVICDSLVRPEKLVHICDECNYGQLLGRCIICNGKGISDAYYCKECVDLEKDRDGCPKITTGLRVPGSMIKPPTKIGGFTSATANKVAPSNAKRKATENTNGSQTARPPSASDMRHAAQGRQIKAPATRIAKPPAVEMVHAGRRSSQGFVVSPKQAGSASLLDHLPTAHGSTRAVPRNAGVAGASSRIAASRTSSTRGRVNVGKVGGTMPRGNIATMDSVKRRRLEVPAYLKSKMEAPRTSAMAVPKTAAKNMNIGSNGVFSGSEQEENGDGANGDSDSDTDDDDDDDVSLGPPPALHERPENDINGRLKDLEAFSRYMIKKNRTARKTKKLLSVELEQNTTQVAQLEFDKNIIAAKLEEAEKQVRTLQGTRDHTQRELGDLKRRHEDEIDELKRKFKRQDEQMQDEQRALKKTIDELQESLESTKAKLGAKREECLRLESTISKQASDQLEIESTCRSLKAKMEQLEDTVNSRDINIAELQEKLVSRDNLVAELEAKLRVEETMRRRLHNTIQELKGNIRVFCRVRPLLDSEKSDNAGLPIRLPECEDKNEIELTQSSENALGKVTSKTSPFKFDRVYAPESSQDTVFEDVSQLIQSALDGYPVCIFAYGQTGSGKTHTMQGPDTIGDVSDDALGIIPRAVQQIYANTSKLAERGWEYVLEGQFVEIYNETLQDLLAPSGRGGSSSQQSTGDKQTKLEIYQDSDGHTRVKNVTTVRVDSAERVHWLLARAAENRTVAATNCNERSSRSHSVFTLHLRGTNVLTGESSSGVLNLIDLAGSERLSNSGSSGERLKETQAINKSLSSLGDVIAALAKGSRHIPYRNSKLTHLLQESLGAGNSKTLMFVCVNPSPASAQESLCSLQFATKVNSCQIGTARRQAGS</sequence>
<evidence type="ECO:0000256" key="11">
    <source>
        <dbReference type="PROSITE-ProRule" id="PRU00283"/>
    </source>
</evidence>
<evidence type="ECO:0000256" key="1">
    <source>
        <dbReference type="ARBA" id="ARBA00004245"/>
    </source>
</evidence>
<dbReference type="PROSITE" id="PS00411">
    <property type="entry name" value="KINESIN_MOTOR_1"/>
    <property type="match status" value="1"/>
</dbReference>
<dbReference type="InterPro" id="IPR019821">
    <property type="entry name" value="Kinesin_motor_CS"/>
</dbReference>
<keyword evidence="7 11" id="KW-0067">ATP-binding</keyword>
<dbReference type="PANTHER" id="PTHR47972">
    <property type="entry name" value="KINESIN-LIKE PROTEIN KLP-3"/>
    <property type="match status" value="1"/>
</dbReference>
<feature type="domain" description="Kinesin motor" evidence="15">
    <location>
        <begin position="548"/>
        <end position="900"/>
    </location>
</feature>
<dbReference type="SUPFAM" id="SSF52540">
    <property type="entry name" value="P-loop containing nucleoside triphosphate hydrolases"/>
    <property type="match status" value="1"/>
</dbReference>
<evidence type="ECO:0000256" key="13">
    <source>
        <dbReference type="SAM" id="Coils"/>
    </source>
</evidence>
<dbReference type="InterPro" id="IPR027640">
    <property type="entry name" value="Kinesin-like_fam"/>
</dbReference>
<comment type="subcellular location">
    <subcellularLocation>
        <location evidence="1">Cytoplasm</location>
        <location evidence="1">Cytoskeleton</location>
    </subcellularLocation>
</comment>
<dbReference type="GO" id="GO:0005524">
    <property type="term" value="F:ATP binding"/>
    <property type="evidence" value="ECO:0007669"/>
    <property type="project" value="UniProtKB-UniRule"/>
</dbReference>
<dbReference type="FunFam" id="3.40.850.10:FF:000065">
    <property type="entry name" value="Kinesin-like protein"/>
    <property type="match status" value="1"/>
</dbReference>
<dbReference type="OrthoDB" id="3176171at2759"/>
<dbReference type="GO" id="GO:0008017">
    <property type="term" value="F:microtubule binding"/>
    <property type="evidence" value="ECO:0007669"/>
    <property type="project" value="InterPro"/>
</dbReference>
<dbReference type="InterPro" id="IPR027417">
    <property type="entry name" value="P-loop_NTPase"/>
</dbReference>
<dbReference type="Gene3D" id="1.10.287.1490">
    <property type="match status" value="1"/>
</dbReference>
<comment type="similarity">
    <text evidence="2">Belongs to the PHF5 family.</text>
</comment>
<feature type="region of interest" description="Disordered" evidence="14">
    <location>
        <begin position="105"/>
        <end position="156"/>
    </location>
</feature>
<proteinExistence type="inferred from homology"/>
<evidence type="ECO:0000256" key="9">
    <source>
        <dbReference type="ARBA" id="ARBA00023175"/>
    </source>
</evidence>
<dbReference type="Proteomes" id="UP001149813">
    <property type="component" value="Unassembled WGS sequence"/>
</dbReference>
<feature type="region of interest" description="Disordered" evidence="14">
    <location>
        <begin position="197"/>
        <end position="242"/>
    </location>
</feature>
<accession>A0A9W8CRM7</accession>
<dbReference type="GO" id="GO:0005874">
    <property type="term" value="C:microtubule"/>
    <property type="evidence" value="ECO:0007669"/>
    <property type="project" value="UniProtKB-KW"/>
</dbReference>
<feature type="compositionally biased region" description="Polar residues" evidence="14">
    <location>
        <begin position="283"/>
        <end position="293"/>
    </location>
</feature>
<dbReference type="GO" id="GO:0003777">
    <property type="term" value="F:microtubule motor activity"/>
    <property type="evidence" value="ECO:0007669"/>
    <property type="project" value="InterPro"/>
</dbReference>
<evidence type="ECO:0000256" key="10">
    <source>
        <dbReference type="ARBA" id="ARBA00023212"/>
    </source>
</evidence>
<feature type="region of interest" description="Disordered" evidence="14">
    <location>
        <begin position="270"/>
        <end position="334"/>
    </location>
</feature>
<feature type="region of interest" description="Disordered" evidence="14">
    <location>
        <begin position="708"/>
        <end position="729"/>
    </location>
</feature>
<evidence type="ECO:0000256" key="14">
    <source>
        <dbReference type="SAM" id="MobiDB-lite"/>
    </source>
</evidence>
<dbReference type="InterPro" id="IPR005345">
    <property type="entry name" value="PHF5"/>
</dbReference>
<dbReference type="PRINTS" id="PR00380">
    <property type="entry name" value="KINESINHEAVY"/>
</dbReference>
<keyword evidence="17" id="KW-1185">Reference proteome</keyword>
<keyword evidence="5 12" id="KW-0493">Microtubule</keyword>
<evidence type="ECO:0000256" key="2">
    <source>
        <dbReference type="ARBA" id="ARBA00008626"/>
    </source>
</evidence>
<feature type="compositionally biased region" description="Polar residues" evidence="14">
    <location>
        <begin position="127"/>
        <end position="136"/>
    </location>
</feature>
<dbReference type="Gene3D" id="3.40.850.10">
    <property type="entry name" value="Kinesin motor domain"/>
    <property type="match status" value="1"/>
</dbReference>
<dbReference type="AlphaFoldDB" id="A0A9W8CRM7"/>
<dbReference type="Pfam" id="PF03660">
    <property type="entry name" value="PHF5"/>
    <property type="match status" value="1"/>
</dbReference>
<keyword evidence="8 13" id="KW-0175">Coiled coil</keyword>
<organism evidence="16 17">
    <name type="scientific">Coemansia erecta</name>
    <dbReference type="NCBI Taxonomy" id="147472"/>
    <lineage>
        <taxon>Eukaryota</taxon>
        <taxon>Fungi</taxon>
        <taxon>Fungi incertae sedis</taxon>
        <taxon>Zoopagomycota</taxon>
        <taxon>Kickxellomycotina</taxon>
        <taxon>Kickxellomycetes</taxon>
        <taxon>Kickxellales</taxon>
        <taxon>Kickxellaceae</taxon>
        <taxon>Coemansia</taxon>
    </lineage>
</organism>
<evidence type="ECO:0000256" key="3">
    <source>
        <dbReference type="ARBA" id="ARBA00010899"/>
    </source>
</evidence>